<feature type="domain" description="Putative zinc-finger" evidence="1">
    <location>
        <begin position="4"/>
        <end position="38"/>
    </location>
</feature>
<reference evidence="2" key="1">
    <citation type="submission" date="2021-12" db="EMBL/GenBank/DDBJ databases">
        <title>taxonomy of Moraxella sp. ZY201224.</title>
        <authorList>
            <person name="Li F."/>
        </authorList>
    </citation>
    <scope>NUCLEOTIDE SEQUENCE</scope>
    <source>
        <strain evidence="2">ZY201224</strain>
    </source>
</reference>
<dbReference type="EMBL" id="CP089977">
    <property type="protein sequence ID" value="UXZ05573.1"/>
    <property type="molecule type" value="Genomic_DNA"/>
</dbReference>
<accession>A0ABY6F6A3</accession>
<dbReference type="RefSeq" id="WP_263077084.1">
    <property type="nucleotide sequence ID" value="NZ_CP089977.1"/>
</dbReference>
<organism evidence="2 3">
    <name type="scientific">Moraxella nasicaprae</name>
    <dbReference type="NCBI Taxonomy" id="2904122"/>
    <lineage>
        <taxon>Bacteria</taxon>
        <taxon>Pseudomonadati</taxon>
        <taxon>Pseudomonadota</taxon>
        <taxon>Gammaproteobacteria</taxon>
        <taxon>Moraxellales</taxon>
        <taxon>Moraxellaceae</taxon>
        <taxon>Moraxella</taxon>
    </lineage>
</organism>
<evidence type="ECO:0000259" key="1">
    <source>
        <dbReference type="Pfam" id="PF13490"/>
    </source>
</evidence>
<keyword evidence="3" id="KW-1185">Reference proteome</keyword>
<dbReference type="InterPro" id="IPR027383">
    <property type="entry name" value="Znf_put"/>
</dbReference>
<evidence type="ECO:0000313" key="2">
    <source>
        <dbReference type="EMBL" id="UXZ05573.1"/>
    </source>
</evidence>
<proteinExistence type="predicted"/>
<sequence>MKTCQEISQLASRACDEKISLMETVELKVHLMMCKNCRHFYDNNKILSKILNEHKNTTPNEPK</sequence>
<gene>
    <name evidence="2" type="ORF">LU297_03795</name>
</gene>
<dbReference type="Proteomes" id="UP001063782">
    <property type="component" value="Chromosome"/>
</dbReference>
<dbReference type="Pfam" id="PF13490">
    <property type="entry name" value="zf-HC2"/>
    <property type="match status" value="1"/>
</dbReference>
<protein>
    <submittedName>
        <fullName evidence="2">Zf-HC2 domain-containing protein</fullName>
    </submittedName>
</protein>
<name>A0ABY6F6A3_9GAMM</name>
<evidence type="ECO:0000313" key="3">
    <source>
        <dbReference type="Proteomes" id="UP001063782"/>
    </source>
</evidence>